<evidence type="ECO:0000313" key="2">
    <source>
        <dbReference type="EMBL" id="MDZ5000940.1"/>
    </source>
</evidence>
<dbReference type="Proteomes" id="UP001291306">
    <property type="component" value="Unassembled WGS sequence"/>
</dbReference>
<keyword evidence="1" id="KW-1133">Transmembrane helix</keyword>
<sequence length="112" mass="13004">METWRIVSGCIVGFIAIALVVYVSFTIRCRGPIFSNSYLWLSKEERKKADKKAEYKLVTVVFACLAAVFALLSLHIFTLWKLPYILMWFVIGFVIVYAIVDAVKTEKRKYRK</sequence>
<dbReference type="EMBL" id="WNVC01000844">
    <property type="protein sequence ID" value="MDZ5000940.1"/>
    <property type="molecule type" value="Genomic_DNA"/>
</dbReference>
<dbReference type="Pfam" id="PF12650">
    <property type="entry name" value="DUF3784"/>
    <property type="match status" value="1"/>
</dbReference>
<protein>
    <submittedName>
        <fullName evidence="2">DUF3784 domain-containing protein</fullName>
    </submittedName>
</protein>
<gene>
    <name evidence="2" type="ORF">GNF79_18125</name>
</gene>
<dbReference type="AlphaFoldDB" id="A0AAW9IGM4"/>
<feature type="transmembrane region" description="Helical" evidence="1">
    <location>
        <begin position="57"/>
        <end position="78"/>
    </location>
</feature>
<feature type="transmembrane region" description="Helical" evidence="1">
    <location>
        <begin position="84"/>
        <end position="103"/>
    </location>
</feature>
<dbReference type="InterPro" id="IPR017259">
    <property type="entry name" value="UCP037672"/>
</dbReference>
<accession>A0AAW9IGM4</accession>
<proteinExistence type="predicted"/>
<reference evidence="2" key="1">
    <citation type="submission" date="2019-11" db="EMBL/GenBank/DDBJ databases">
        <title>Characterization of Clostridium perfringens isolates from swine manure treated agricultural soils.</title>
        <authorList>
            <person name="Wushke S.T."/>
        </authorList>
    </citation>
    <scope>NUCLEOTIDE SEQUENCE</scope>
    <source>
        <strain evidence="2">X26</strain>
    </source>
</reference>
<keyword evidence="1" id="KW-0472">Membrane</keyword>
<evidence type="ECO:0000256" key="1">
    <source>
        <dbReference type="SAM" id="Phobius"/>
    </source>
</evidence>
<dbReference type="RefSeq" id="WP_322459139.1">
    <property type="nucleotide sequence ID" value="NZ_WNVC01000844.1"/>
</dbReference>
<keyword evidence="1" id="KW-0812">Transmembrane</keyword>
<comment type="caution">
    <text evidence="2">The sequence shown here is derived from an EMBL/GenBank/DDBJ whole genome shotgun (WGS) entry which is preliminary data.</text>
</comment>
<evidence type="ECO:0000313" key="3">
    <source>
        <dbReference type="Proteomes" id="UP001291306"/>
    </source>
</evidence>
<name>A0AAW9IGM4_CLOPF</name>
<feature type="transmembrane region" description="Helical" evidence="1">
    <location>
        <begin position="6"/>
        <end position="25"/>
    </location>
</feature>
<organism evidence="2 3">
    <name type="scientific">Clostridium perfringens</name>
    <dbReference type="NCBI Taxonomy" id="1502"/>
    <lineage>
        <taxon>Bacteria</taxon>
        <taxon>Bacillati</taxon>
        <taxon>Bacillota</taxon>
        <taxon>Clostridia</taxon>
        <taxon>Eubacteriales</taxon>
        <taxon>Clostridiaceae</taxon>
        <taxon>Clostridium</taxon>
    </lineage>
</organism>